<feature type="region of interest" description="Disordered" evidence="1">
    <location>
        <begin position="26"/>
        <end position="53"/>
    </location>
</feature>
<gene>
    <name evidence="2" type="ORF">J2753_002752</name>
</gene>
<dbReference type="Proteomes" id="UP000823736">
    <property type="component" value="Unassembled WGS sequence"/>
</dbReference>
<comment type="caution">
    <text evidence="2">The sequence shown here is derived from an EMBL/GenBank/DDBJ whole genome shotgun (WGS) entry which is preliminary data.</text>
</comment>
<sequence>MNTKLIVGVLAALMLVSVAATPAVAAQPSDTAGAEQVEECKNADNGPSGDAGPPGFVSNLVPDFLGELFSSLPVPNFVKSAFGATTC</sequence>
<dbReference type="EMBL" id="JAGGLC010000006">
    <property type="protein sequence ID" value="MBP1988240.1"/>
    <property type="molecule type" value="Genomic_DNA"/>
</dbReference>
<evidence type="ECO:0000313" key="3">
    <source>
        <dbReference type="Proteomes" id="UP000823736"/>
    </source>
</evidence>
<dbReference type="AlphaFoldDB" id="A0A8T4H0N7"/>
<keyword evidence="3" id="KW-1185">Reference proteome</keyword>
<name>A0A8T4H0N7_9EURY</name>
<dbReference type="RefSeq" id="WP_209492573.1">
    <property type="nucleotide sequence ID" value="NZ_JAGGLC010000006.1"/>
</dbReference>
<reference evidence="2" key="1">
    <citation type="submission" date="2021-03" db="EMBL/GenBank/DDBJ databases">
        <title>Genomic Encyclopedia of Type Strains, Phase IV (KMG-IV): sequencing the most valuable type-strain genomes for metagenomic binning, comparative biology and taxonomic classification.</title>
        <authorList>
            <person name="Goeker M."/>
        </authorList>
    </citation>
    <scope>NUCLEOTIDE SEQUENCE</scope>
    <source>
        <strain evidence="2">DSM 26232</strain>
    </source>
</reference>
<evidence type="ECO:0000313" key="2">
    <source>
        <dbReference type="EMBL" id="MBP1988240.1"/>
    </source>
</evidence>
<proteinExistence type="predicted"/>
<accession>A0A8T4H0N7</accession>
<protein>
    <submittedName>
        <fullName evidence="2">Uncharacterized protein</fullName>
    </submittedName>
</protein>
<evidence type="ECO:0000256" key="1">
    <source>
        <dbReference type="SAM" id="MobiDB-lite"/>
    </source>
</evidence>
<dbReference type="OrthoDB" id="313157at2157"/>
<organism evidence="2 3">
    <name type="scientific">Halolamina salifodinae</name>
    <dbReference type="NCBI Taxonomy" id="1202767"/>
    <lineage>
        <taxon>Archaea</taxon>
        <taxon>Methanobacteriati</taxon>
        <taxon>Methanobacteriota</taxon>
        <taxon>Stenosarchaea group</taxon>
        <taxon>Halobacteria</taxon>
        <taxon>Halobacteriales</taxon>
        <taxon>Haloferacaceae</taxon>
    </lineage>
</organism>